<evidence type="ECO:0000259" key="1">
    <source>
        <dbReference type="PROSITE" id="PS51184"/>
    </source>
</evidence>
<dbReference type="PANTHER" id="PTHR12461:SF105">
    <property type="entry name" value="HYPOXIA-INDUCIBLE FACTOR 1-ALPHA INHIBITOR"/>
    <property type="match status" value="1"/>
</dbReference>
<proteinExistence type="predicted"/>
<dbReference type="PANTHER" id="PTHR12461">
    <property type="entry name" value="HYPOXIA-INDUCIBLE FACTOR 1 ALPHA INHIBITOR-RELATED"/>
    <property type="match status" value="1"/>
</dbReference>
<dbReference type="Proteomes" id="UP000799429">
    <property type="component" value="Unassembled WGS sequence"/>
</dbReference>
<dbReference type="InterPro" id="IPR003347">
    <property type="entry name" value="JmjC_dom"/>
</dbReference>
<dbReference type="Gene3D" id="2.60.120.650">
    <property type="entry name" value="Cupin"/>
    <property type="match status" value="1"/>
</dbReference>
<feature type="non-terminal residue" evidence="2">
    <location>
        <position position="266"/>
    </location>
</feature>
<name>A0A9P4SHM6_9PEZI</name>
<evidence type="ECO:0000313" key="2">
    <source>
        <dbReference type="EMBL" id="KAF2842529.1"/>
    </source>
</evidence>
<feature type="domain" description="JmjC" evidence="1">
    <location>
        <begin position="98"/>
        <end position="266"/>
    </location>
</feature>
<dbReference type="InterPro" id="IPR041667">
    <property type="entry name" value="Cupin_8"/>
</dbReference>
<dbReference type="PROSITE" id="PS51184">
    <property type="entry name" value="JMJC"/>
    <property type="match status" value="1"/>
</dbReference>
<dbReference type="Pfam" id="PF13621">
    <property type="entry name" value="Cupin_8"/>
    <property type="match status" value="1"/>
</dbReference>
<gene>
    <name evidence="2" type="ORF">M501DRAFT_910952</name>
</gene>
<accession>A0A9P4SHM6</accession>
<dbReference type="AlphaFoldDB" id="A0A9P4SHM6"/>
<protein>
    <submittedName>
        <fullName evidence="2">Clavaminate synthase-like protein</fullName>
    </submittedName>
</protein>
<comment type="caution">
    <text evidence="2">The sequence shown here is derived from an EMBL/GenBank/DDBJ whole genome shotgun (WGS) entry which is preliminary data.</text>
</comment>
<dbReference type="SUPFAM" id="SSF51197">
    <property type="entry name" value="Clavaminate synthase-like"/>
    <property type="match status" value="1"/>
</dbReference>
<reference evidence="2" key="1">
    <citation type="journal article" date="2020" name="Stud. Mycol.">
        <title>101 Dothideomycetes genomes: a test case for predicting lifestyles and emergence of pathogens.</title>
        <authorList>
            <person name="Haridas S."/>
            <person name="Albert R."/>
            <person name="Binder M."/>
            <person name="Bloem J."/>
            <person name="Labutti K."/>
            <person name="Salamov A."/>
            <person name="Andreopoulos B."/>
            <person name="Baker S."/>
            <person name="Barry K."/>
            <person name="Bills G."/>
            <person name="Bluhm B."/>
            <person name="Cannon C."/>
            <person name="Castanera R."/>
            <person name="Culley D."/>
            <person name="Daum C."/>
            <person name="Ezra D."/>
            <person name="Gonzalez J."/>
            <person name="Henrissat B."/>
            <person name="Kuo A."/>
            <person name="Liang C."/>
            <person name="Lipzen A."/>
            <person name="Lutzoni F."/>
            <person name="Magnuson J."/>
            <person name="Mondo S."/>
            <person name="Nolan M."/>
            <person name="Ohm R."/>
            <person name="Pangilinan J."/>
            <person name="Park H.-J."/>
            <person name="Ramirez L."/>
            <person name="Alfaro M."/>
            <person name="Sun H."/>
            <person name="Tritt A."/>
            <person name="Yoshinaga Y."/>
            <person name="Zwiers L.-H."/>
            <person name="Turgeon B."/>
            <person name="Goodwin S."/>
            <person name="Spatafora J."/>
            <person name="Crous P."/>
            <person name="Grigoriev I."/>
        </authorList>
    </citation>
    <scope>NUCLEOTIDE SEQUENCE</scope>
    <source>
        <strain evidence="2">CBS 101060</strain>
    </source>
</reference>
<feature type="non-terminal residue" evidence="2">
    <location>
        <position position="1"/>
    </location>
</feature>
<organism evidence="2 3">
    <name type="scientific">Patellaria atrata CBS 101060</name>
    <dbReference type="NCBI Taxonomy" id="1346257"/>
    <lineage>
        <taxon>Eukaryota</taxon>
        <taxon>Fungi</taxon>
        <taxon>Dikarya</taxon>
        <taxon>Ascomycota</taxon>
        <taxon>Pezizomycotina</taxon>
        <taxon>Dothideomycetes</taxon>
        <taxon>Dothideomycetes incertae sedis</taxon>
        <taxon>Patellariales</taxon>
        <taxon>Patellariaceae</taxon>
        <taxon>Patellaria</taxon>
    </lineage>
</organism>
<evidence type="ECO:0000313" key="3">
    <source>
        <dbReference type="Proteomes" id="UP000799429"/>
    </source>
</evidence>
<dbReference type="EMBL" id="MU006090">
    <property type="protein sequence ID" value="KAF2842529.1"/>
    <property type="molecule type" value="Genomic_DNA"/>
</dbReference>
<sequence length="266" mass="29222">SLETFRNDYYRLEKPTVFPPGAFLKTLPALEKWFTKSSGAASGELNLAYLSNFGNAIVGLEFTASTEDGSHVNFSRFAAPLELFLVSVSQTPSNAKSSLYLAQTSIADLPKGMQDDLPTPELVLKAGRGDVYNSSIWIGRAPTYTPFHRDPNPNLFIQLAGKKIIRLCEPLLGSDIYDNARRGLGAGLQKLSGTERMRGEEMMAGKERALLEEAIWGESERALSGGNYGFEATLESGDAIFIPKSWWHSIKGVGTCSIGSVNWWFR</sequence>
<keyword evidence="3" id="KW-1185">Reference proteome</keyword>
<dbReference type="OrthoDB" id="263283at2759"/>